<dbReference type="AlphaFoldDB" id="D4M6S3"/>
<dbReference type="PROSITE" id="PS51892">
    <property type="entry name" value="SUBTILASE"/>
    <property type="match status" value="1"/>
</dbReference>
<dbReference type="Pfam" id="PF00082">
    <property type="entry name" value="Peptidase_S8"/>
    <property type="match status" value="1"/>
</dbReference>
<gene>
    <name evidence="3" type="ORF">RTO_24530</name>
</gene>
<proteinExistence type="inferred from homology"/>
<evidence type="ECO:0000313" key="3">
    <source>
        <dbReference type="EMBL" id="CBL26935.1"/>
    </source>
</evidence>
<dbReference type="PATRIC" id="fig|657313.3.peg.2343"/>
<dbReference type="KEGG" id="rto:RTO_24530"/>
<comment type="caution">
    <text evidence="1">Lacks conserved residue(s) required for the propagation of feature annotation.</text>
</comment>
<feature type="domain" description="Peptidase S8/S53" evidence="2">
    <location>
        <begin position="1"/>
        <end position="33"/>
    </location>
</feature>
<dbReference type="Proteomes" id="UP000008956">
    <property type="component" value="Chromosome"/>
</dbReference>
<dbReference type="Gene3D" id="3.40.50.200">
    <property type="entry name" value="Peptidase S8/S53 domain"/>
    <property type="match status" value="1"/>
</dbReference>
<dbReference type="SUPFAM" id="SSF52743">
    <property type="entry name" value="Subtilisin-like"/>
    <property type="match status" value="1"/>
</dbReference>
<reference evidence="3 4" key="2">
    <citation type="submission" date="2010-03" db="EMBL/GenBank/DDBJ databases">
        <authorList>
            <person name="Pajon A."/>
        </authorList>
    </citation>
    <scope>NUCLEOTIDE SEQUENCE [LARGE SCALE GENOMIC DNA]</scope>
    <source>
        <strain evidence="3 4">L2-14</strain>
    </source>
</reference>
<dbReference type="GO" id="GO:0004252">
    <property type="term" value="F:serine-type endopeptidase activity"/>
    <property type="evidence" value="ECO:0007669"/>
    <property type="project" value="InterPro"/>
</dbReference>
<evidence type="ECO:0000256" key="1">
    <source>
        <dbReference type="PROSITE-ProRule" id="PRU01240"/>
    </source>
</evidence>
<accession>D4M6S3</accession>
<sequence length="53" mass="5647">MAAPVVSGAIACLLSKYPFLTNAEVKLKLHASCVQIPGTESGWGILDFSRLLE</sequence>
<name>D4M6S3_9FIRM</name>
<dbReference type="InterPro" id="IPR036852">
    <property type="entry name" value="Peptidase_S8/S53_dom_sf"/>
</dbReference>
<reference evidence="3 4" key="1">
    <citation type="submission" date="2010-03" db="EMBL/GenBank/DDBJ databases">
        <title>The genome sequence of Ruminococcus torques L2-14.</title>
        <authorList>
            <consortium name="metaHIT consortium -- http://www.metahit.eu/"/>
            <person name="Pajon A."/>
            <person name="Turner K."/>
            <person name="Parkhill J."/>
            <person name="Duncan S."/>
            <person name="Flint H."/>
        </authorList>
    </citation>
    <scope>NUCLEOTIDE SEQUENCE [LARGE SCALE GENOMIC DNA]</scope>
    <source>
        <strain evidence="3 4">L2-14</strain>
    </source>
</reference>
<comment type="similarity">
    <text evidence="1">Belongs to the peptidase S8 family.</text>
</comment>
<protein>
    <recommendedName>
        <fullName evidence="2">Peptidase S8/S53 domain-containing protein</fullName>
    </recommendedName>
</protein>
<evidence type="ECO:0000259" key="2">
    <source>
        <dbReference type="Pfam" id="PF00082"/>
    </source>
</evidence>
<dbReference type="InterPro" id="IPR000209">
    <property type="entry name" value="Peptidase_S8/S53_dom"/>
</dbReference>
<organism evidence="3 4">
    <name type="scientific">[Ruminococcus] torques L2-14</name>
    <dbReference type="NCBI Taxonomy" id="657313"/>
    <lineage>
        <taxon>Bacteria</taxon>
        <taxon>Bacillati</taxon>
        <taxon>Bacillota</taxon>
        <taxon>Clostridia</taxon>
        <taxon>Lachnospirales</taxon>
        <taxon>Lachnospiraceae</taxon>
        <taxon>Mediterraneibacter</taxon>
    </lineage>
</organism>
<dbReference type="HOGENOM" id="CLU_3065927_0_0_9"/>
<dbReference type="GO" id="GO:0006508">
    <property type="term" value="P:proteolysis"/>
    <property type="evidence" value="ECO:0007669"/>
    <property type="project" value="InterPro"/>
</dbReference>
<evidence type="ECO:0000313" key="4">
    <source>
        <dbReference type="Proteomes" id="UP000008956"/>
    </source>
</evidence>
<dbReference type="STRING" id="33039.ERS852502_01258"/>
<dbReference type="EMBL" id="FP929055">
    <property type="protein sequence ID" value="CBL26935.1"/>
    <property type="molecule type" value="Genomic_DNA"/>
</dbReference>